<organism evidence="2 3">
    <name type="scientific">Comamonas avium</name>
    <dbReference type="NCBI Taxonomy" id="2762231"/>
    <lineage>
        <taxon>Bacteria</taxon>
        <taxon>Pseudomonadati</taxon>
        <taxon>Pseudomonadota</taxon>
        <taxon>Betaproteobacteria</taxon>
        <taxon>Burkholderiales</taxon>
        <taxon>Comamonadaceae</taxon>
        <taxon>Comamonas</taxon>
    </lineage>
</organism>
<dbReference type="RefSeq" id="WP_191724708.1">
    <property type="nucleotide sequence ID" value="NZ_JACSQK010000011.1"/>
</dbReference>
<comment type="caution">
    <text evidence="2">The sequence shown here is derived from an EMBL/GenBank/DDBJ whole genome shotgun (WGS) entry which is preliminary data.</text>
</comment>
<dbReference type="EMBL" id="JACSQK010000011">
    <property type="protein sequence ID" value="MBD7962294.1"/>
    <property type="molecule type" value="Genomic_DNA"/>
</dbReference>
<feature type="region of interest" description="Disordered" evidence="1">
    <location>
        <begin position="89"/>
        <end position="122"/>
    </location>
</feature>
<dbReference type="Proteomes" id="UP000634919">
    <property type="component" value="Unassembled WGS sequence"/>
</dbReference>
<name>A0ABR8SGN1_9BURK</name>
<accession>A0ABR8SGN1</accession>
<evidence type="ECO:0000313" key="2">
    <source>
        <dbReference type="EMBL" id="MBD7962294.1"/>
    </source>
</evidence>
<evidence type="ECO:0008006" key="4">
    <source>
        <dbReference type="Google" id="ProtNLM"/>
    </source>
</evidence>
<reference evidence="2 3" key="1">
    <citation type="submission" date="2020-08" db="EMBL/GenBank/DDBJ databases">
        <title>A Genomic Blueprint of the Chicken Gut Microbiome.</title>
        <authorList>
            <person name="Gilroy R."/>
            <person name="Ravi A."/>
            <person name="Getino M."/>
            <person name="Pursley I."/>
            <person name="Horton D.L."/>
            <person name="Alikhan N.-F."/>
            <person name="Baker D."/>
            <person name="Gharbi K."/>
            <person name="Hall N."/>
            <person name="Watson M."/>
            <person name="Adriaenssens E.M."/>
            <person name="Foster-Nyarko E."/>
            <person name="Jarju S."/>
            <person name="Secka A."/>
            <person name="Antonio M."/>
            <person name="Oren A."/>
            <person name="Chaudhuri R."/>
            <person name="La Ragione R.M."/>
            <person name="Hildebrand F."/>
            <person name="Pallen M.J."/>
        </authorList>
    </citation>
    <scope>NUCLEOTIDE SEQUENCE [LARGE SCALE GENOMIC DNA]</scope>
    <source>
        <strain evidence="2 3">Sa2CVA6</strain>
    </source>
</reference>
<keyword evidence="3" id="KW-1185">Reference proteome</keyword>
<evidence type="ECO:0000313" key="3">
    <source>
        <dbReference type="Proteomes" id="UP000634919"/>
    </source>
</evidence>
<feature type="compositionally biased region" description="Basic and acidic residues" evidence="1">
    <location>
        <begin position="103"/>
        <end position="122"/>
    </location>
</feature>
<proteinExistence type="predicted"/>
<sequence>MPNHHHSIRPAFLLLPLGAMLLAGCLEQVPGLGPDPRTVIRENEAKAIGSGCRHAMRGIEDCYTLNPKAPKSMVFAGWKDMDEYMREHKLEGTPSVFTQKPDAPAKARPDEDIETEYARPRS</sequence>
<evidence type="ECO:0000256" key="1">
    <source>
        <dbReference type="SAM" id="MobiDB-lite"/>
    </source>
</evidence>
<protein>
    <recommendedName>
        <fullName evidence="4">Lipoprotein</fullName>
    </recommendedName>
</protein>
<gene>
    <name evidence="2" type="ORF">H9646_17635</name>
</gene>